<proteinExistence type="predicted"/>
<reference evidence="12" key="1">
    <citation type="submission" date="2021-05" db="EMBL/GenBank/DDBJ databases">
        <authorList>
            <person name="Alioto T."/>
            <person name="Alioto T."/>
            <person name="Gomez Garrido J."/>
        </authorList>
    </citation>
    <scope>NUCLEOTIDE SEQUENCE</scope>
</reference>
<dbReference type="InterPro" id="IPR011011">
    <property type="entry name" value="Znf_FYVE_PHD"/>
</dbReference>
<evidence type="ECO:0000256" key="3">
    <source>
        <dbReference type="ARBA" id="ARBA00022833"/>
    </source>
</evidence>
<dbReference type="EMBL" id="HBUE01138036">
    <property type="protein sequence ID" value="CAG6499533.1"/>
    <property type="molecule type" value="Transcribed_RNA"/>
</dbReference>
<dbReference type="PANTHER" id="PTHR46379">
    <property type="entry name" value="ZINC FINGER MYND DOMAIN-CONTAINING"/>
    <property type="match status" value="1"/>
</dbReference>
<dbReference type="GO" id="GO:0009966">
    <property type="term" value="P:regulation of signal transduction"/>
    <property type="evidence" value="ECO:0007669"/>
    <property type="project" value="TreeGrafter"/>
</dbReference>
<dbReference type="InterPro" id="IPR000313">
    <property type="entry name" value="PWWP_dom"/>
</dbReference>
<dbReference type="InterPro" id="IPR036427">
    <property type="entry name" value="Bromodomain-like_sf"/>
</dbReference>
<name>A0A8D8CUM8_CULPI</name>
<dbReference type="PROSITE" id="PS50812">
    <property type="entry name" value="PWWP"/>
    <property type="match status" value="1"/>
</dbReference>
<dbReference type="CDD" id="cd20159">
    <property type="entry name" value="PWWP_BS69"/>
    <property type="match status" value="1"/>
</dbReference>
<dbReference type="PROSITE" id="PS50014">
    <property type="entry name" value="BROMODOMAIN_2"/>
    <property type="match status" value="1"/>
</dbReference>
<sequence>MYANMERYHRNEPAEVVKKMWSIIRHDDEETEHTRLVKILQKEFPAITGDQIESFVSNAVVDGLIQVVDKPKRPKPKSVYHYALPDADKFSFPDDHPDPYCYECHLEGNVSKCTSCLRVFHLSCARTTDAKQVVMERFTTKKRINMSDFGTGVVAASAGANETRSVNSPASSVASQPEVIEIRMPTPMIDSNRNESKIDVKQEDLKQELTSDEPQFVGVIRPPDRRLEERLNTPTVKPEDNGPSIMDSEDLMQKFCYPCRQVQGNQYNTPPNMSQSELNYLLKFIVDEYKSWLPADTYSLTRLFNNQPRSAERVENLELSKKMLVRFSIDLDAIMLKIEHGQYETLEEFSADTQDIAHNIAVIHGAGSLEYSAAMYFITDCTYDLYEIRQCRDCFRHSNEKAEPDWFARPCHTRHELVFAKQKGYQYWPAKVVRVVNNKYDVRFFGGTHTRAVVDAIYVKPIDSDFEQLKINPKKAGFQLAMGELHKHQALMSLPKDKEYYAYGSKTPPISVLLQSAGVEISPMPVQQLTPTPKTPKKRGRKPKVHRSNVSLASAPSNSSAPQQADESLDQVAPQLVVCPSPPQSTNNIRQKRTLDPPPVVSSDPTTPTRRQKRTLEPVVPSEPTTPTKRVKARNQTPPFRSDPADAPGTSSAMLALPGPSNEAVPKPRSPRIKAQLKRQYSEDAIKLKELMDEIDDIETVKRLAVNALQEDIDRWQKKIRSVVNEYTQRIDAIKRKRWCNICDLEAILHCCFNVSYCSRTCQENDWPEHKRKHQFTKQ</sequence>
<keyword evidence="4 5" id="KW-0103">Bromodomain</keyword>
<dbReference type="InterPro" id="IPR001487">
    <property type="entry name" value="Bromodomain"/>
</dbReference>
<feature type="domain" description="Bromo" evidence="9">
    <location>
        <begin position="324"/>
        <end position="371"/>
    </location>
</feature>
<keyword evidence="1" id="KW-0479">Metal-binding</keyword>
<feature type="compositionally biased region" description="Low complexity" evidence="8">
    <location>
        <begin position="617"/>
        <end position="628"/>
    </location>
</feature>
<dbReference type="GO" id="GO:0008270">
    <property type="term" value="F:zinc ion binding"/>
    <property type="evidence" value="ECO:0007669"/>
    <property type="project" value="UniProtKB-KW"/>
</dbReference>
<feature type="coiled-coil region" evidence="7">
    <location>
        <begin position="674"/>
        <end position="726"/>
    </location>
</feature>
<feature type="domain" description="PWWP" evidence="10">
    <location>
        <begin position="414"/>
        <end position="465"/>
    </location>
</feature>
<dbReference type="InterPro" id="IPR057053">
    <property type="entry name" value="MYND_ZMYND11_ZMYD8"/>
</dbReference>
<evidence type="ECO:0000256" key="7">
    <source>
        <dbReference type="SAM" id="Coils"/>
    </source>
</evidence>
<dbReference type="Gene3D" id="6.10.140.2220">
    <property type="match status" value="1"/>
</dbReference>
<dbReference type="SUPFAM" id="SSF57903">
    <property type="entry name" value="FYVE/PHD zinc finger"/>
    <property type="match status" value="1"/>
</dbReference>
<keyword evidence="2 6" id="KW-0863">Zinc-finger</keyword>
<dbReference type="SUPFAM" id="SSF63748">
    <property type="entry name" value="Tudor/PWWP/MBT"/>
    <property type="match status" value="1"/>
</dbReference>
<evidence type="ECO:0000256" key="4">
    <source>
        <dbReference type="ARBA" id="ARBA00023117"/>
    </source>
</evidence>
<evidence type="ECO:0000256" key="8">
    <source>
        <dbReference type="SAM" id="MobiDB-lite"/>
    </source>
</evidence>
<dbReference type="GO" id="GO:0003714">
    <property type="term" value="F:transcription corepressor activity"/>
    <property type="evidence" value="ECO:0007669"/>
    <property type="project" value="InterPro"/>
</dbReference>
<feature type="compositionally biased region" description="Low complexity" evidence="8">
    <location>
        <begin position="548"/>
        <end position="565"/>
    </location>
</feature>
<feature type="region of interest" description="Disordered" evidence="8">
    <location>
        <begin position="524"/>
        <end position="670"/>
    </location>
</feature>
<organism evidence="12">
    <name type="scientific">Culex pipiens</name>
    <name type="common">House mosquito</name>
    <dbReference type="NCBI Taxonomy" id="7175"/>
    <lineage>
        <taxon>Eukaryota</taxon>
        <taxon>Metazoa</taxon>
        <taxon>Ecdysozoa</taxon>
        <taxon>Arthropoda</taxon>
        <taxon>Hexapoda</taxon>
        <taxon>Insecta</taxon>
        <taxon>Pterygota</taxon>
        <taxon>Neoptera</taxon>
        <taxon>Endopterygota</taxon>
        <taxon>Diptera</taxon>
        <taxon>Nematocera</taxon>
        <taxon>Culicoidea</taxon>
        <taxon>Culicidae</taxon>
        <taxon>Culicinae</taxon>
        <taxon>Culicini</taxon>
        <taxon>Culex</taxon>
        <taxon>Culex</taxon>
    </lineage>
</organism>
<evidence type="ECO:0000256" key="6">
    <source>
        <dbReference type="PROSITE-ProRule" id="PRU00134"/>
    </source>
</evidence>
<dbReference type="InterPro" id="IPR047269">
    <property type="entry name" value="ZMY11"/>
</dbReference>
<evidence type="ECO:0000256" key="5">
    <source>
        <dbReference type="PROSITE-ProRule" id="PRU00035"/>
    </source>
</evidence>
<evidence type="ECO:0000256" key="2">
    <source>
        <dbReference type="ARBA" id="ARBA00022771"/>
    </source>
</evidence>
<evidence type="ECO:0000313" key="12">
    <source>
        <dbReference type="EMBL" id="CAG6499533.1"/>
    </source>
</evidence>
<dbReference type="Pfam" id="PF00855">
    <property type="entry name" value="PWWP"/>
    <property type="match status" value="1"/>
</dbReference>
<dbReference type="SUPFAM" id="SSF47370">
    <property type="entry name" value="Bromodomain"/>
    <property type="match status" value="1"/>
</dbReference>
<keyword evidence="3" id="KW-0862">Zinc</keyword>
<dbReference type="InterPro" id="IPR002893">
    <property type="entry name" value="Znf_MYND"/>
</dbReference>
<evidence type="ECO:0000259" key="9">
    <source>
        <dbReference type="PROSITE" id="PS50014"/>
    </source>
</evidence>
<evidence type="ECO:0000259" key="11">
    <source>
        <dbReference type="PROSITE" id="PS50865"/>
    </source>
</evidence>
<dbReference type="Gene3D" id="1.20.920.10">
    <property type="entry name" value="Bromodomain-like"/>
    <property type="match status" value="1"/>
</dbReference>
<dbReference type="GO" id="GO:0034243">
    <property type="term" value="P:regulation of transcription elongation by RNA polymerase II"/>
    <property type="evidence" value="ECO:0007669"/>
    <property type="project" value="InterPro"/>
</dbReference>
<dbReference type="SMART" id="SM00293">
    <property type="entry name" value="PWWP"/>
    <property type="match status" value="1"/>
</dbReference>
<feature type="domain" description="MYND-type" evidence="11">
    <location>
        <begin position="740"/>
        <end position="774"/>
    </location>
</feature>
<dbReference type="EMBL" id="HBUE01171258">
    <property type="protein sequence ID" value="CAG6515220.1"/>
    <property type="molecule type" value="Transcribed_RNA"/>
</dbReference>
<dbReference type="EMBL" id="HBUE01276707">
    <property type="protein sequence ID" value="CAG6566721.1"/>
    <property type="molecule type" value="Transcribed_RNA"/>
</dbReference>
<dbReference type="SUPFAM" id="SSF144232">
    <property type="entry name" value="HIT/MYND zinc finger-like"/>
    <property type="match status" value="1"/>
</dbReference>
<evidence type="ECO:0000256" key="1">
    <source>
        <dbReference type="ARBA" id="ARBA00022723"/>
    </source>
</evidence>
<dbReference type="AlphaFoldDB" id="A0A8D8CUM8"/>
<dbReference type="Pfam" id="PF24324">
    <property type="entry name" value="MYND_ZMYND11_ZMYD8"/>
    <property type="match status" value="1"/>
</dbReference>
<protein>
    <submittedName>
        <fullName evidence="12">Zinc finger MYND domain-containing protein 11</fullName>
    </submittedName>
</protein>
<keyword evidence="7" id="KW-0175">Coiled coil</keyword>
<accession>A0A8D8CUM8</accession>
<dbReference type="Gene3D" id="2.30.30.140">
    <property type="match status" value="1"/>
</dbReference>
<evidence type="ECO:0000259" key="10">
    <source>
        <dbReference type="PROSITE" id="PS50812"/>
    </source>
</evidence>
<feature type="compositionally biased region" description="Basic residues" evidence="8">
    <location>
        <begin position="535"/>
        <end position="547"/>
    </location>
</feature>
<dbReference type="PROSITE" id="PS50865">
    <property type="entry name" value="ZF_MYND_2"/>
    <property type="match status" value="1"/>
</dbReference>
<dbReference type="InterPro" id="IPR047268">
    <property type="entry name" value="PWWP_BS69"/>
</dbReference>
<dbReference type="PANTHER" id="PTHR46379:SF1">
    <property type="entry name" value="ZINC FINGER MYND DOMAIN-CONTAINING PROTEIN 11"/>
    <property type="match status" value="1"/>
</dbReference>
<dbReference type="GO" id="GO:0005634">
    <property type="term" value="C:nucleus"/>
    <property type="evidence" value="ECO:0007669"/>
    <property type="project" value="TreeGrafter"/>
</dbReference>